<sequence length="942" mass="106879">MKKGRHRQAALTRLSRGHYLEMARETQTTRALREHALNLKAPSHRALRYLRSIVDNRPYTALPACNADLKELEELRQMGLWPLQTCNGARSARWKERGEADVCGISQREEKAANRVVLGLQGRQPELRLDYEDTSIIGRNRRRPVASILPQNTSHQVSSSRGIHTDTRAEARAIHTSASQSQSSTLLSQPLPAPNKTRKPKIGKQWQVQLANAGRLQAEARRNNTTPFLDQLQAKHFTTTIDEDNRNLEYRICDFLKRPNTRPLKCKGPTVLNVPQEGAKEDQYRKFASALYTKAYDPELSMQSIISSATAYRKLGRVATAQAITEKYKTGRKPSEDMMVTQLKLLLARNKVEAAIYFVQMAKDTATGFGARLTQTLLEGIRRLRVELSVLKRTFELVEGFFPSSQSIHFSIFIRGCVDNGRLDLASEWVFKMQDAGHTPDAETYNGIISATAKYGQWESIEPLLQVCREKGLAITRFTMNALLDGASNKPEISLEEIHKLRDKFQVEADAATWCILLKSILDKSPFEAIESELENLLKQMEESNHPPSEVFINTLISKIDNSGDACPPVLRRLLAVIKDSAIPNTANTHELIVSNILANTSSKTTTKVVRKDADTYTKDTTSLRMIAHIRELQPLESLKIFQAYISQSLRPSQHLLVLALKSVLLLPARPNYPPKATADEKTQLKFNHNRAKSQTLNQILELSAKHGLEIHTALSESAWSFLSAAYGYRASKVKSKLSPILLTPPTEKILAEIYGFYHKHDLKNPHHPLMVSISVLYNRKQYQKIVDIMRAVASSEWGRKTKFDIVALTILLKAYMSLRDERGVRWITDHVIGRNMDVDQEFMKVLKEEKKMPLAAFALDWADTEKTSMAENVRRCEEMMERKRGIKERNSEFILEMLGKGDRLEDLRVPERIQKRTEAKVDQPVQDYQASAEEATPEQQD</sequence>
<dbReference type="InterPro" id="IPR051240">
    <property type="entry name" value="Mito_RNA-Proc/Resp"/>
</dbReference>
<dbReference type="PANTHER" id="PTHR47933">
    <property type="entry name" value="PENTATRICOPEPTIDE REPEAT-CONTAINING PROTEIN 1, MITOCHONDRIAL"/>
    <property type="match status" value="1"/>
</dbReference>
<dbReference type="InterPro" id="IPR011990">
    <property type="entry name" value="TPR-like_helical_dom_sf"/>
</dbReference>
<dbReference type="AlphaFoldDB" id="A0A7C8VMJ1"/>
<evidence type="ECO:0008006" key="6">
    <source>
        <dbReference type="Google" id="ProtNLM"/>
    </source>
</evidence>
<keyword evidence="1" id="KW-0677">Repeat</keyword>
<name>A0A7C8VMJ1_ORBOL</name>
<dbReference type="EMBL" id="JAABOJ010000003">
    <property type="protein sequence ID" value="KAF3288561.1"/>
    <property type="molecule type" value="Genomic_DNA"/>
</dbReference>
<evidence type="ECO:0000313" key="4">
    <source>
        <dbReference type="EMBL" id="KAF3288561.1"/>
    </source>
</evidence>
<dbReference type="Proteomes" id="UP000474640">
    <property type="component" value="Unassembled WGS sequence"/>
</dbReference>
<dbReference type="PROSITE" id="PS51375">
    <property type="entry name" value="PPR"/>
    <property type="match status" value="1"/>
</dbReference>
<organism evidence="4 5">
    <name type="scientific">Orbilia oligospora</name>
    <name type="common">Nematode-trapping fungus</name>
    <name type="synonym">Arthrobotrys oligospora</name>
    <dbReference type="NCBI Taxonomy" id="2813651"/>
    <lineage>
        <taxon>Eukaryota</taxon>
        <taxon>Fungi</taxon>
        <taxon>Dikarya</taxon>
        <taxon>Ascomycota</taxon>
        <taxon>Pezizomycotina</taxon>
        <taxon>Orbiliomycetes</taxon>
        <taxon>Orbiliales</taxon>
        <taxon>Orbiliaceae</taxon>
        <taxon>Orbilia</taxon>
    </lineage>
</organism>
<gene>
    <name evidence="4" type="ORF">TWF970_005625</name>
</gene>
<feature type="region of interest" description="Disordered" evidence="3">
    <location>
        <begin position="173"/>
        <end position="203"/>
    </location>
</feature>
<evidence type="ECO:0000313" key="5">
    <source>
        <dbReference type="Proteomes" id="UP000474640"/>
    </source>
</evidence>
<dbReference type="Gene3D" id="1.25.40.10">
    <property type="entry name" value="Tetratricopeptide repeat domain"/>
    <property type="match status" value="1"/>
</dbReference>
<dbReference type="OrthoDB" id="185373at2759"/>
<protein>
    <recommendedName>
        <fullName evidence="6">Pentacotripeptide-repeat region of PRORP domain-containing protein</fullName>
    </recommendedName>
</protein>
<accession>A0A7C8VMJ1</accession>
<feature type="repeat" description="PPR" evidence="2">
    <location>
        <begin position="406"/>
        <end position="440"/>
    </location>
</feature>
<feature type="region of interest" description="Disordered" evidence="3">
    <location>
        <begin position="915"/>
        <end position="942"/>
    </location>
</feature>
<evidence type="ECO:0000256" key="2">
    <source>
        <dbReference type="PROSITE-ProRule" id="PRU00708"/>
    </source>
</evidence>
<dbReference type="GO" id="GO:0003729">
    <property type="term" value="F:mRNA binding"/>
    <property type="evidence" value="ECO:0007669"/>
    <property type="project" value="TreeGrafter"/>
</dbReference>
<proteinExistence type="predicted"/>
<feature type="compositionally biased region" description="Low complexity" evidence="3">
    <location>
        <begin position="176"/>
        <end position="190"/>
    </location>
</feature>
<reference evidence="4 5" key="1">
    <citation type="submission" date="2020-01" db="EMBL/GenBank/DDBJ databases">
        <authorList>
            <person name="Palmer J.M."/>
        </authorList>
    </citation>
    <scope>NUCLEOTIDE SEQUENCE [LARGE SCALE GENOMIC DNA]</scope>
    <source>
        <strain evidence="4 5">TWF970</strain>
    </source>
</reference>
<evidence type="ECO:0000256" key="1">
    <source>
        <dbReference type="ARBA" id="ARBA00022737"/>
    </source>
</evidence>
<dbReference type="NCBIfam" id="TIGR00756">
    <property type="entry name" value="PPR"/>
    <property type="match status" value="1"/>
</dbReference>
<comment type="caution">
    <text evidence="4">The sequence shown here is derived from an EMBL/GenBank/DDBJ whole genome shotgun (WGS) entry which is preliminary data.</text>
</comment>
<dbReference type="InterPro" id="IPR002885">
    <property type="entry name" value="PPR_rpt"/>
</dbReference>
<dbReference type="PANTHER" id="PTHR47933:SF11">
    <property type="entry name" value="PENTATRICOPEPTIDE REPEAT-CONTAINING PROTEIN 2"/>
    <property type="match status" value="1"/>
</dbReference>
<evidence type="ECO:0000256" key="3">
    <source>
        <dbReference type="SAM" id="MobiDB-lite"/>
    </source>
</evidence>